<reference evidence="1 2" key="1">
    <citation type="journal article" date="2011" name="J. Bacteriol.">
        <title>Two new complete genome sequences offer insight into host and tissue specificity of plant pathogenic Xanthomonas spp.</title>
        <authorList>
            <person name="Bogdanove A.J."/>
            <person name="Koebnik R."/>
            <person name="Lu H."/>
            <person name="Furutani A."/>
            <person name="Angiuoli S.V."/>
            <person name="Patil P.B."/>
            <person name="Van Sluys M.A."/>
            <person name="Ryan R.P."/>
            <person name="Meyer D.F."/>
            <person name="Han S.W."/>
            <person name="Aparna G."/>
            <person name="Rajaram M."/>
            <person name="Delcher A.L."/>
            <person name="Phillippy A.M."/>
            <person name="Puiu D."/>
            <person name="Schatz M.C."/>
            <person name="Shumway M."/>
            <person name="Sommer D.D."/>
            <person name="Trapnell C."/>
            <person name="Benahmed F."/>
            <person name="Dimitrov G."/>
            <person name="Madupu R."/>
            <person name="Radune D."/>
            <person name="Sullivan S."/>
            <person name="Jha G."/>
            <person name="Ishihara H."/>
            <person name="Lee S.W."/>
            <person name="Pandey A."/>
            <person name="Sharma V."/>
            <person name="Sriariyanun M."/>
            <person name="Szurek B."/>
            <person name="Vera-Cruz C.M."/>
            <person name="Dorman K.S."/>
            <person name="Ronald P.C."/>
            <person name="Verdier V."/>
            <person name="Dow J.M."/>
            <person name="Sonti R.V."/>
            <person name="Tsuge S."/>
            <person name="Brendel V.P."/>
            <person name="Rabinowicz P.D."/>
            <person name="Leach J.E."/>
            <person name="White F.F."/>
            <person name="Salzberg S.L."/>
        </authorList>
    </citation>
    <scope>NUCLEOTIDE SEQUENCE [LARGE SCALE GENOMIC DNA]</scope>
    <source>
        <strain evidence="1 2">BLS256</strain>
    </source>
</reference>
<name>G7TA79_XANOB</name>
<dbReference type="HOGENOM" id="CLU_1980742_0_0_6"/>
<dbReference type="EMBL" id="CP003057">
    <property type="protein sequence ID" value="AEQ97264.1"/>
    <property type="molecule type" value="Genomic_DNA"/>
</dbReference>
<evidence type="ECO:0000313" key="1">
    <source>
        <dbReference type="EMBL" id="AEQ97264.1"/>
    </source>
</evidence>
<dbReference type="SUPFAM" id="SSF51905">
    <property type="entry name" value="FAD/NAD(P)-binding domain"/>
    <property type="match status" value="1"/>
</dbReference>
<gene>
    <name evidence="1" type="ORF">XOC_3166</name>
</gene>
<evidence type="ECO:0000313" key="2">
    <source>
        <dbReference type="Proteomes" id="UP000008851"/>
    </source>
</evidence>
<dbReference type="KEGG" id="xor:XOC_3166"/>
<protein>
    <submittedName>
        <fullName evidence="1">Oxidoreductase</fullName>
    </submittedName>
</protein>
<proteinExistence type="predicted"/>
<sequence>MGQGVNMALLDALAMRDALRAGVDLDAALQRYQRERQAHVAMYHRWSRWLRPLFQSERDLWAQGRDLLLRPMGRVPGGRGHMLRVLSSIQHGWFGKLALVPEFVEALSQPVVRVADDKTEAVA</sequence>
<dbReference type="InterPro" id="IPR036188">
    <property type="entry name" value="FAD/NAD-bd_sf"/>
</dbReference>
<accession>G7TA79</accession>
<dbReference type="Gene3D" id="3.50.50.60">
    <property type="entry name" value="FAD/NAD(P)-binding domain"/>
    <property type="match status" value="1"/>
</dbReference>
<dbReference type="Proteomes" id="UP000008851">
    <property type="component" value="Chromosome"/>
</dbReference>
<dbReference type="eggNOG" id="COG0654">
    <property type="taxonomic scope" value="Bacteria"/>
</dbReference>
<dbReference type="AlphaFoldDB" id="G7TA79"/>
<organism evidence="1 2">
    <name type="scientific">Xanthomonas oryzae pv. oryzicola (strain BLS256)</name>
    <dbReference type="NCBI Taxonomy" id="383407"/>
    <lineage>
        <taxon>Bacteria</taxon>
        <taxon>Pseudomonadati</taxon>
        <taxon>Pseudomonadota</taxon>
        <taxon>Gammaproteobacteria</taxon>
        <taxon>Lysobacterales</taxon>
        <taxon>Lysobacteraceae</taxon>
        <taxon>Xanthomonas</taxon>
    </lineage>
</organism>